<sequence length="199" mass="22383">MADTNGAWTFGGGPLAWILRLLLVAAAALMVYSWFQPWWIGDIATIRGTDDLVLHPWGIDAVGPVRMASDPALYEMPGFFEPFVWTYFAVAMLALLVSLFLNVKFRLGPIRLPLATTLILIVGLSYLITVGLAYFIGDMRASGLDMSFIGRSEYTDPTSHRKVRMDSDLQDGYWYALYAGVALFSLGIIRFLFLREWRK</sequence>
<dbReference type="RefSeq" id="WP_133064980.1">
    <property type="nucleotide sequence ID" value="NZ_FXZK01000001.1"/>
</dbReference>
<evidence type="ECO:0000313" key="3">
    <source>
        <dbReference type="Proteomes" id="UP000201613"/>
    </source>
</evidence>
<reference evidence="2 3" key="1">
    <citation type="submission" date="2017-05" db="EMBL/GenBank/DDBJ databases">
        <authorList>
            <person name="Song R."/>
            <person name="Chenine A.L."/>
            <person name="Ruprecht R.M."/>
        </authorList>
    </citation>
    <scope>NUCLEOTIDE SEQUENCE [LARGE SCALE GENOMIC DNA]</scope>
    <source>
        <strain evidence="2 3">CECT 8899</strain>
    </source>
</reference>
<keyword evidence="1" id="KW-0472">Membrane</keyword>
<feature type="transmembrane region" description="Helical" evidence="1">
    <location>
        <begin position="17"/>
        <end position="35"/>
    </location>
</feature>
<feature type="transmembrane region" description="Helical" evidence="1">
    <location>
        <begin position="173"/>
        <end position="193"/>
    </location>
</feature>
<dbReference type="OrthoDB" id="7835957at2"/>
<keyword evidence="1" id="KW-0812">Transmembrane</keyword>
<keyword evidence="1" id="KW-1133">Transmembrane helix</keyword>
<accession>A0A238LDF5</accession>
<feature type="transmembrane region" description="Helical" evidence="1">
    <location>
        <begin position="115"/>
        <end position="136"/>
    </location>
</feature>
<dbReference type="EMBL" id="FXZK01000001">
    <property type="protein sequence ID" value="SMY06986.1"/>
    <property type="molecule type" value="Genomic_DNA"/>
</dbReference>
<proteinExistence type="predicted"/>
<organism evidence="2 3">
    <name type="scientific">Flavimaricola marinus</name>
    <dbReference type="NCBI Taxonomy" id="1819565"/>
    <lineage>
        <taxon>Bacteria</taxon>
        <taxon>Pseudomonadati</taxon>
        <taxon>Pseudomonadota</taxon>
        <taxon>Alphaproteobacteria</taxon>
        <taxon>Rhodobacterales</taxon>
        <taxon>Paracoccaceae</taxon>
        <taxon>Flavimaricola</taxon>
    </lineage>
</organism>
<evidence type="ECO:0000313" key="2">
    <source>
        <dbReference type="EMBL" id="SMY06986.1"/>
    </source>
</evidence>
<evidence type="ECO:0000256" key="1">
    <source>
        <dbReference type="SAM" id="Phobius"/>
    </source>
</evidence>
<name>A0A238LDF5_9RHOB</name>
<dbReference type="AlphaFoldDB" id="A0A238LDF5"/>
<keyword evidence="3" id="KW-1185">Reference proteome</keyword>
<dbReference type="Proteomes" id="UP000201613">
    <property type="component" value="Unassembled WGS sequence"/>
</dbReference>
<gene>
    <name evidence="2" type="ORF">LOM8899_01116</name>
</gene>
<feature type="transmembrane region" description="Helical" evidence="1">
    <location>
        <begin position="83"/>
        <end position="103"/>
    </location>
</feature>
<protein>
    <submittedName>
        <fullName evidence="2">Uncharacterized protein</fullName>
    </submittedName>
</protein>